<dbReference type="STRING" id="879819.A0A0J0XJW8"/>
<feature type="domain" description="Beta-lactamase-related" evidence="1">
    <location>
        <begin position="52"/>
        <end position="413"/>
    </location>
</feature>
<dbReference type="SUPFAM" id="SSF56601">
    <property type="entry name" value="beta-lactamase/transpeptidase-like"/>
    <property type="match status" value="1"/>
</dbReference>
<proteinExistence type="predicted"/>
<dbReference type="InterPro" id="IPR001466">
    <property type="entry name" value="Beta-lactam-related"/>
</dbReference>
<evidence type="ECO:0000259" key="1">
    <source>
        <dbReference type="Pfam" id="PF00144"/>
    </source>
</evidence>
<name>A0A0J0XJW8_9TREE</name>
<evidence type="ECO:0000313" key="2">
    <source>
        <dbReference type="EMBL" id="KLT41366.1"/>
    </source>
</evidence>
<keyword evidence="3" id="KW-1185">Reference proteome</keyword>
<dbReference type="InterPro" id="IPR050789">
    <property type="entry name" value="Diverse_Enzym_Activities"/>
</dbReference>
<dbReference type="AlphaFoldDB" id="A0A0J0XJW8"/>
<dbReference type="Gene3D" id="3.40.710.10">
    <property type="entry name" value="DD-peptidase/beta-lactamase superfamily"/>
    <property type="match status" value="1"/>
</dbReference>
<dbReference type="EMBL" id="KQ087219">
    <property type="protein sequence ID" value="KLT41366.1"/>
    <property type="molecule type" value="Genomic_DNA"/>
</dbReference>
<dbReference type="Pfam" id="PF00144">
    <property type="entry name" value="Beta-lactamase"/>
    <property type="match status" value="1"/>
</dbReference>
<gene>
    <name evidence="2" type="ORF">CC85DRAFT_303298</name>
</gene>
<accession>A0A0J0XJW8</accession>
<reference evidence="2 3" key="1">
    <citation type="submission" date="2015-03" db="EMBL/GenBank/DDBJ databases">
        <title>Genomics and transcriptomics of the oil-accumulating basidiomycete yeast T. oleaginosus allow insights into substrate utilization and the diverse evolutionary trajectories of mating systems in fungi.</title>
        <authorList>
            <consortium name="DOE Joint Genome Institute"/>
            <person name="Kourist R."/>
            <person name="Kracht O."/>
            <person name="Bracharz F."/>
            <person name="Lipzen A."/>
            <person name="Nolan M."/>
            <person name="Ohm R."/>
            <person name="Grigoriev I."/>
            <person name="Sun S."/>
            <person name="Heitman J."/>
            <person name="Bruck T."/>
            <person name="Nowrousian M."/>
        </authorList>
    </citation>
    <scope>NUCLEOTIDE SEQUENCE [LARGE SCALE GENOMIC DNA]</scope>
    <source>
        <strain evidence="2 3">IBC0246</strain>
    </source>
</reference>
<sequence length="435" mass="47727">MLPRPVVTHAGRTALENLLHREVSSRAIPATFFGAANADGEIFWSCAGEVEYGSSARGEVTDQTCLQMFSMTKLVTSVAALQLVDRGLASLDDPEVLHAHIPEISKQDILVAYDDNGPVYVPRRTPLTLRMLLSHTSGLAYARRNTLIQRWQEEHDCGKPGDGDNEVLGPLMFEPRTRWRYGTGVDWAGILLERISGDTLGAWMQANIFAPLGITSMTFEPGEEHEARLLTMCYRPSGGSGPIHIPPPHQRPQGALPGDKEKRNMRARGRMNGGGGLYGTARDYLRFLSGVLASRDAAPGRGLLSRAMFDELFTSSLPPRGPDNKCYADCAKSMLFGTFTDPRHTDNDGQGLAHSVGFMLNTMDSVHGRRAFSGCWDGAAKSEYWIDPTTGVAAVCATNLNGPNPDHFMTVYNQFERTLYDSLTVHEVDVLKSQL</sequence>
<dbReference type="InterPro" id="IPR012338">
    <property type="entry name" value="Beta-lactam/transpept-like"/>
</dbReference>
<evidence type="ECO:0000313" key="3">
    <source>
        <dbReference type="Proteomes" id="UP000053611"/>
    </source>
</evidence>
<dbReference type="Proteomes" id="UP000053611">
    <property type="component" value="Unassembled WGS sequence"/>
</dbReference>
<dbReference type="PANTHER" id="PTHR43283">
    <property type="entry name" value="BETA-LACTAMASE-RELATED"/>
    <property type="match status" value="1"/>
</dbReference>
<dbReference type="OrthoDB" id="428260at2759"/>
<protein>
    <submittedName>
        <fullName evidence="2">Beta-lactamase/transpeptidase-like protein</fullName>
    </submittedName>
</protein>
<dbReference type="PANTHER" id="PTHR43283:SF3">
    <property type="entry name" value="BETA-LACTAMASE FAMILY PROTEIN (AFU_ORTHOLOGUE AFUA_5G07500)"/>
    <property type="match status" value="1"/>
</dbReference>
<organism evidence="2 3">
    <name type="scientific">Cutaneotrichosporon oleaginosum</name>
    <dbReference type="NCBI Taxonomy" id="879819"/>
    <lineage>
        <taxon>Eukaryota</taxon>
        <taxon>Fungi</taxon>
        <taxon>Dikarya</taxon>
        <taxon>Basidiomycota</taxon>
        <taxon>Agaricomycotina</taxon>
        <taxon>Tremellomycetes</taxon>
        <taxon>Trichosporonales</taxon>
        <taxon>Trichosporonaceae</taxon>
        <taxon>Cutaneotrichosporon</taxon>
    </lineage>
</organism>